<sequence length="359" mass="38915">MVQVTLYATLTSGVQRVASVVVGVLVAVGFARLVGLTWWSLAILIFASLTLGWLLRLGSAIQEVAISGMLVVGVANPTATAQGRAFETLIGAGVGVLFNLLLPPPVYVQPAGEAVDKLADLLSGLLRRIGREIHEGAGAAQAGFWLSEARQIDQELVAVDAALVKAEDSLRMNPRGRQLLHARLTLRSRMETLEHCAVATRALCRTLLELTVDTGRRVRLSDEQLTPSLEGLLAQLGDAVDAFGQIVTTEIAPAVRTQREDLDRALSDARTFRDRAAQLLLSRVRQDRRSWELAGSLLAAVDRLMAELQVGSRPPEHNRAVTQHARSGRLRRLLARHWAAMVGVVRKRIPQAANSGPDE</sequence>
<keyword evidence="5" id="KW-0472">Membrane</keyword>
<keyword evidence="3" id="KW-0812">Transmembrane</keyword>
<accession>A0A1H1UIF2</accession>
<dbReference type="OrthoDB" id="5176502at2"/>
<evidence type="ECO:0000256" key="3">
    <source>
        <dbReference type="ARBA" id="ARBA00022692"/>
    </source>
</evidence>
<keyword evidence="4" id="KW-1133">Transmembrane helix</keyword>
<proteinExistence type="predicted"/>
<dbReference type="STRING" id="117157.SAMN04489717_3644"/>
<gene>
    <name evidence="6" type="ORF">SAMN04489717_3644</name>
</gene>
<dbReference type="InterPro" id="IPR010343">
    <property type="entry name" value="ArAE_1"/>
</dbReference>
<evidence type="ECO:0000256" key="2">
    <source>
        <dbReference type="ARBA" id="ARBA00022475"/>
    </source>
</evidence>
<evidence type="ECO:0000256" key="5">
    <source>
        <dbReference type="ARBA" id="ARBA00023136"/>
    </source>
</evidence>
<evidence type="ECO:0000256" key="1">
    <source>
        <dbReference type="ARBA" id="ARBA00004651"/>
    </source>
</evidence>
<reference evidence="6 7" key="1">
    <citation type="submission" date="2016-10" db="EMBL/GenBank/DDBJ databases">
        <authorList>
            <person name="de Groot N.N."/>
        </authorList>
    </citation>
    <scope>NUCLEOTIDE SEQUENCE [LARGE SCALE GENOMIC DNA]</scope>
    <source>
        <strain evidence="6 7">DSM 22024</strain>
    </source>
</reference>
<evidence type="ECO:0000313" key="6">
    <source>
        <dbReference type="EMBL" id="SDS72272.1"/>
    </source>
</evidence>
<dbReference type="GO" id="GO:0005886">
    <property type="term" value="C:plasma membrane"/>
    <property type="evidence" value="ECO:0007669"/>
    <property type="project" value="UniProtKB-SubCell"/>
</dbReference>
<dbReference type="EMBL" id="LT629732">
    <property type="protein sequence ID" value="SDS72272.1"/>
    <property type="molecule type" value="Genomic_DNA"/>
</dbReference>
<protein>
    <submittedName>
        <fullName evidence="6">Uncharacterized membrane protein YgaE, UPF0421/DUF939 family</fullName>
    </submittedName>
</protein>
<keyword evidence="7" id="KW-1185">Reference proteome</keyword>
<evidence type="ECO:0000256" key="4">
    <source>
        <dbReference type="ARBA" id="ARBA00022989"/>
    </source>
</evidence>
<dbReference type="Pfam" id="PF06081">
    <property type="entry name" value="ArAE_1"/>
    <property type="match status" value="1"/>
</dbReference>
<dbReference type="Proteomes" id="UP000198983">
    <property type="component" value="Chromosome I"/>
</dbReference>
<comment type="subcellular location">
    <subcellularLocation>
        <location evidence="1">Cell membrane</location>
        <topology evidence="1">Multi-pass membrane protein</topology>
    </subcellularLocation>
</comment>
<evidence type="ECO:0000313" key="7">
    <source>
        <dbReference type="Proteomes" id="UP000198983"/>
    </source>
</evidence>
<keyword evidence="2" id="KW-1003">Cell membrane</keyword>
<organism evidence="6 7">
    <name type="scientific">Actinopolymorpha singaporensis</name>
    <dbReference type="NCBI Taxonomy" id="117157"/>
    <lineage>
        <taxon>Bacteria</taxon>
        <taxon>Bacillati</taxon>
        <taxon>Actinomycetota</taxon>
        <taxon>Actinomycetes</taxon>
        <taxon>Propionibacteriales</taxon>
        <taxon>Actinopolymorphaceae</taxon>
        <taxon>Actinopolymorpha</taxon>
    </lineage>
</organism>
<name>A0A1H1UIF2_9ACTN</name>
<dbReference type="AlphaFoldDB" id="A0A1H1UIF2"/>